<dbReference type="EMBL" id="JBHUFD010000001">
    <property type="protein sequence ID" value="MFD1870835.1"/>
    <property type="molecule type" value="Genomic_DNA"/>
</dbReference>
<evidence type="ECO:0000313" key="3">
    <source>
        <dbReference type="Proteomes" id="UP001597197"/>
    </source>
</evidence>
<dbReference type="Gene3D" id="2.40.160.60">
    <property type="entry name" value="Outer membrane protein transport protein (OMPP1/FadL/TodX)"/>
    <property type="match status" value="1"/>
</dbReference>
<organism evidence="2 3">
    <name type="scientific">Hymenobacter bucti</name>
    <dbReference type="NCBI Taxonomy" id="1844114"/>
    <lineage>
        <taxon>Bacteria</taxon>
        <taxon>Pseudomonadati</taxon>
        <taxon>Bacteroidota</taxon>
        <taxon>Cytophagia</taxon>
        <taxon>Cytophagales</taxon>
        <taxon>Hymenobacteraceae</taxon>
        <taxon>Hymenobacter</taxon>
    </lineage>
</organism>
<keyword evidence="1" id="KW-0732">Signal</keyword>
<feature type="signal peptide" evidence="1">
    <location>
        <begin position="1"/>
        <end position="22"/>
    </location>
</feature>
<gene>
    <name evidence="2" type="ORF">ACFSDX_00240</name>
</gene>
<evidence type="ECO:0000313" key="2">
    <source>
        <dbReference type="EMBL" id="MFD1870835.1"/>
    </source>
</evidence>
<protein>
    <submittedName>
        <fullName evidence="2">OmpP1/FadL family transporter</fullName>
    </submittedName>
</protein>
<comment type="caution">
    <text evidence="2">The sequence shown here is derived from an EMBL/GenBank/DDBJ whole genome shotgun (WGS) entry which is preliminary data.</text>
</comment>
<feature type="chain" id="PRO_5046440494" evidence="1">
    <location>
        <begin position="23"/>
        <end position="519"/>
    </location>
</feature>
<accession>A0ABW4QP75</accession>
<dbReference type="Proteomes" id="UP001597197">
    <property type="component" value="Unassembled WGS sequence"/>
</dbReference>
<keyword evidence="3" id="KW-1185">Reference proteome</keyword>
<dbReference type="RefSeq" id="WP_382310945.1">
    <property type="nucleotide sequence ID" value="NZ_JBHUFD010000001.1"/>
</dbReference>
<reference evidence="3" key="1">
    <citation type="journal article" date="2019" name="Int. J. Syst. Evol. Microbiol.">
        <title>The Global Catalogue of Microorganisms (GCM) 10K type strain sequencing project: providing services to taxonomists for standard genome sequencing and annotation.</title>
        <authorList>
            <consortium name="The Broad Institute Genomics Platform"/>
            <consortium name="The Broad Institute Genome Sequencing Center for Infectious Disease"/>
            <person name="Wu L."/>
            <person name="Ma J."/>
        </authorList>
    </citation>
    <scope>NUCLEOTIDE SEQUENCE [LARGE SCALE GENOMIC DNA]</scope>
    <source>
        <strain evidence="3">CGMCC 1.15795</strain>
    </source>
</reference>
<sequence>MKKRILWLSLPLALGQASHAYAQDATDALRYSRLQFGGSARTLGIGGANVALGADYGNVSSNPAGLGLYQKSEIQITPGFGVAQGDGTLLNTTTAAGPLSQTANNFNFSGGAVFSSRRSRLGYGAGDSNWKGGAFALGFTRIADFNGGSNYLGTVGDNTSLLQRLREYRTPLTGTTNGSIQSQVPDSYYNLDGLGAGALLTRVDRGRRGQDTLLTQRRRGPITQGERIQTTGSMSQFDLAYGGSYRDKLYIGLGLGLVTSNYHTRRTFTESENDPTTPFTDLSLYDDVQTSGTGFNARLGLIYRVVDAVRIGASVQTPTWMRMTDTYSQSLTTNFSGTPAEIYTPTTGTNQYAYNITTPFRANGGVAVTIGKYGFITGDVEYVGYQQARLDSDPSNNLGDNADFSDVNADVQRSYAKAVNLRVGGEARLDIFRVRLGYARYGSPYSATTVLNQSATNLAQDYYTAGLGLRTGSFFFDVAGVYTRYNTYYSPYTLVSASAPVVQVSNDRYSGSVTAGFTF</sequence>
<name>A0ABW4QP75_9BACT</name>
<evidence type="ECO:0000256" key="1">
    <source>
        <dbReference type="SAM" id="SignalP"/>
    </source>
</evidence>
<proteinExistence type="predicted"/>
<dbReference type="SUPFAM" id="SSF56935">
    <property type="entry name" value="Porins"/>
    <property type="match status" value="1"/>
</dbReference>